<dbReference type="AlphaFoldDB" id="A0A5K7Z8A0"/>
<sequence>MRHNQPGFSPPTKQLTQNFQTISQNGQALGYLDAMDLIAKLPTSTGHPVEAETIDRIYGALERGYSERFRRCDYVG</sequence>
<keyword evidence="2" id="KW-1185">Reference proteome</keyword>
<dbReference type="KEGG" id="dwd:DSCW_43320"/>
<dbReference type="Proteomes" id="UP000427769">
    <property type="component" value="Chromosome"/>
</dbReference>
<dbReference type="EMBL" id="AP021875">
    <property type="protein sequence ID" value="BBO76915.1"/>
    <property type="molecule type" value="Genomic_DNA"/>
</dbReference>
<organism evidence="1 2">
    <name type="scientific">Desulfosarcina widdelii</name>
    <dbReference type="NCBI Taxonomy" id="947919"/>
    <lineage>
        <taxon>Bacteria</taxon>
        <taxon>Pseudomonadati</taxon>
        <taxon>Thermodesulfobacteriota</taxon>
        <taxon>Desulfobacteria</taxon>
        <taxon>Desulfobacterales</taxon>
        <taxon>Desulfosarcinaceae</taxon>
        <taxon>Desulfosarcina</taxon>
    </lineage>
</organism>
<gene>
    <name evidence="1" type="ORF">DSCW_43320</name>
</gene>
<evidence type="ECO:0000313" key="1">
    <source>
        <dbReference type="EMBL" id="BBO76915.1"/>
    </source>
</evidence>
<dbReference type="RefSeq" id="WP_155305715.1">
    <property type="nucleotide sequence ID" value="NZ_AP021875.1"/>
</dbReference>
<name>A0A5K7Z8A0_9BACT</name>
<evidence type="ECO:0000313" key="2">
    <source>
        <dbReference type="Proteomes" id="UP000427769"/>
    </source>
</evidence>
<proteinExistence type="predicted"/>
<protein>
    <submittedName>
        <fullName evidence="1">Uncharacterized protein</fullName>
    </submittedName>
</protein>
<reference evidence="1 2" key="1">
    <citation type="submission" date="2019-11" db="EMBL/GenBank/DDBJ databases">
        <title>Comparative genomics of hydrocarbon-degrading Desulfosarcina strains.</title>
        <authorList>
            <person name="Watanabe M."/>
            <person name="Kojima H."/>
            <person name="Fukui M."/>
        </authorList>
    </citation>
    <scope>NUCLEOTIDE SEQUENCE [LARGE SCALE GENOMIC DNA]</scope>
    <source>
        <strain evidence="1 2">PP31</strain>
    </source>
</reference>
<accession>A0A5K7Z8A0</accession>